<dbReference type="Proteomes" id="UP000322234">
    <property type="component" value="Unassembled WGS sequence"/>
</dbReference>
<accession>A0A6B0RNH1</accession>
<keyword evidence="3" id="KW-1185">Reference proteome</keyword>
<gene>
    <name evidence="2" type="ORF">E5288_WYG005464</name>
</gene>
<evidence type="ECO:0000256" key="1">
    <source>
        <dbReference type="SAM" id="MobiDB-lite"/>
    </source>
</evidence>
<dbReference type="AlphaFoldDB" id="A0A6B0RNH1"/>
<organism evidence="2 3">
    <name type="scientific">Bos mutus</name>
    <name type="common">wild yak</name>
    <dbReference type="NCBI Taxonomy" id="72004"/>
    <lineage>
        <taxon>Eukaryota</taxon>
        <taxon>Metazoa</taxon>
        <taxon>Chordata</taxon>
        <taxon>Craniata</taxon>
        <taxon>Vertebrata</taxon>
        <taxon>Euteleostomi</taxon>
        <taxon>Mammalia</taxon>
        <taxon>Eutheria</taxon>
        <taxon>Laurasiatheria</taxon>
        <taxon>Artiodactyla</taxon>
        <taxon>Ruminantia</taxon>
        <taxon>Pecora</taxon>
        <taxon>Bovidae</taxon>
        <taxon>Bovinae</taxon>
        <taxon>Bos</taxon>
    </lineage>
</organism>
<feature type="region of interest" description="Disordered" evidence="1">
    <location>
        <begin position="1"/>
        <end position="35"/>
    </location>
</feature>
<evidence type="ECO:0000313" key="3">
    <source>
        <dbReference type="Proteomes" id="UP000322234"/>
    </source>
</evidence>
<sequence length="93" mass="9620">MSGAAGEARKGWPRLQASNQAEAHQLASPAVGPHPPILASRAMSGGQRILKGLLGWVSGWTRAWRTGFAVRGCGLRALCPGDPPLPPEVSGGQ</sequence>
<reference evidence="2" key="1">
    <citation type="submission" date="2019-10" db="EMBL/GenBank/DDBJ databases">
        <title>The sequence and de novo assembly of the wild yak genome.</title>
        <authorList>
            <person name="Liu Y."/>
        </authorList>
    </citation>
    <scope>NUCLEOTIDE SEQUENCE [LARGE SCALE GENOMIC DNA]</scope>
    <source>
        <strain evidence="2">WY2019</strain>
    </source>
</reference>
<dbReference type="EMBL" id="VBQZ03000067">
    <property type="protein sequence ID" value="MXQ91122.1"/>
    <property type="molecule type" value="Genomic_DNA"/>
</dbReference>
<protein>
    <submittedName>
        <fullName evidence="2">Uncharacterized protein</fullName>
    </submittedName>
</protein>
<name>A0A6B0RNH1_9CETA</name>
<evidence type="ECO:0000313" key="2">
    <source>
        <dbReference type="EMBL" id="MXQ91122.1"/>
    </source>
</evidence>
<proteinExistence type="predicted"/>
<comment type="caution">
    <text evidence="2">The sequence shown here is derived from an EMBL/GenBank/DDBJ whole genome shotgun (WGS) entry which is preliminary data.</text>
</comment>